<accession>A0A6A6GVN3</accession>
<dbReference type="InterPro" id="IPR011683">
    <property type="entry name" value="Glyco_hydro_53"/>
</dbReference>
<evidence type="ECO:0000256" key="6">
    <source>
        <dbReference type="RuleBase" id="RU361192"/>
    </source>
</evidence>
<evidence type="ECO:0000256" key="4">
    <source>
        <dbReference type="ARBA" id="ARBA00022801"/>
    </source>
</evidence>
<name>A0A6A6GVN3_VIRVR</name>
<proteinExistence type="inferred from homology"/>
<comment type="catalytic activity">
    <reaction evidence="1 6">
        <text>The enzyme specifically hydrolyzes (1-&gt;4)-beta-D-galactosidic linkages in type I arabinogalactans.</text>
        <dbReference type="EC" id="3.2.1.89"/>
    </reaction>
</comment>
<keyword evidence="8" id="KW-1185">Reference proteome</keyword>
<reference evidence="7" key="1">
    <citation type="journal article" date="2020" name="Stud. Mycol.">
        <title>101 Dothideomycetes genomes: a test case for predicting lifestyles and emergence of pathogens.</title>
        <authorList>
            <person name="Haridas S."/>
            <person name="Albert R."/>
            <person name="Binder M."/>
            <person name="Bloem J."/>
            <person name="Labutti K."/>
            <person name="Salamov A."/>
            <person name="Andreopoulos B."/>
            <person name="Baker S."/>
            <person name="Barry K."/>
            <person name="Bills G."/>
            <person name="Bluhm B."/>
            <person name="Cannon C."/>
            <person name="Castanera R."/>
            <person name="Culley D."/>
            <person name="Daum C."/>
            <person name="Ezra D."/>
            <person name="Gonzalez J."/>
            <person name="Henrissat B."/>
            <person name="Kuo A."/>
            <person name="Liang C."/>
            <person name="Lipzen A."/>
            <person name="Lutzoni F."/>
            <person name="Magnuson J."/>
            <person name="Mondo S."/>
            <person name="Nolan M."/>
            <person name="Ohm R."/>
            <person name="Pangilinan J."/>
            <person name="Park H.-J."/>
            <person name="Ramirez L."/>
            <person name="Alfaro M."/>
            <person name="Sun H."/>
            <person name="Tritt A."/>
            <person name="Yoshinaga Y."/>
            <person name="Zwiers L.-H."/>
            <person name="Turgeon B."/>
            <person name="Goodwin S."/>
            <person name="Spatafora J."/>
            <person name="Crous P."/>
            <person name="Grigoriev I."/>
        </authorList>
    </citation>
    <scope>NUCLEOTIDE SEQUENCE</scope>
    <source>
        <strain evidence="7">Tuck. ex Michener</strain>
    </source>
</reference>
<sequence>MLGRFLFRTLPFLAAMSGAATAIVHGHDLSSVTQMEQDQGANWYTTSGQKSTIESILGDGGMDSVRLRLWTADEYGLSYTLALAQRFYKEGYKIYLDMHFSDNWADPSKQAIPAAWSSSSITTLASQLQTYVRQTLTSFHNGGVQVEILALGNEIRNGMLWPLGQISGSSYTNFAILWAAARAGVNDAVSAGVPKPQVMIHLDDGWNESLMASWFKGVFATGKVKTSDVDVFGFSFYPFYGTSATISNLQASLNNLASTYGKPMYVAETDWPVECSGVSLSANYPTSAQGQTEWVQAIESTLTSVPNGLGAGLFYWEPGFLNDSSLGSSCTSALLFDVDWSGWPTTKATALSSVNMYK</sequence>
<dbReference type="EC" id="3.2.1.89" evidence="3 6"/>
<dbReference type="GO" id="GO:0045490">
    <property type="term" value="P:pectin catabolic process"/>
    <property type="evidence" value="ECO:0007669"/>
    <property type="project" value="TreeGrafter"/>
</dbReference>
<dbReference type="OrthoDB" id="110914at2759"/>
<feature type="chain" id="PRO_5025709898" description="Arabinogalactan endo-beta-1,4-galactanase" evidence="6">
    <location>
        <begin position="23"/>
        <end position="358"/>
    </location>
</feature>
<dbReference type="EMBL" id="ML991857">
    <property type="protein sequence ID" value="KAF2229658.1"/>
    <property type="molecule type" value="Genomic_DNA"/>
</dbReference>
<gene>
    <name evidence="7" type="ORF">EV356DRAFT_510317</name>
</gene>
<evidence type="ECO:0000313" key="8">
    <source>
        <dbReference type="Proteomes" id="UP000800092"/>
    </source>
</evidence>
<feature type="signal peptide" evidence="6">
    <location>
        <begin position="1"/>
        <end position="22"/>
    </location>
</feature>
<dbReference type="PANTHER" id="PTHR34983">
    <property type="entry name" value="ARABINOGALACTAN ENDO-BETA-1,4-GALACTANASE A"/>
    <property type="match status" value="1"/>
</dbReference>
<dbReference type="GO" id="GO:0015926">
    <property type="term" value="F:glucosidase activity"/>
    <property type="evidence" value="ECO:0007669"/>
    <property type="project" value="InterPro"/>
</dbReference>
<comment type="similarity">
    <text evidence="2 6">Belongs to the glycosyl hydrolase 53 family.</text>
</comment>
<dbReference type="Pfam" id="PF07745">
    <property type="entry name" value="Glyco_hydro_53"/>
    <property type="match status" value="1"/>
</dbReference>
<evidence type="ECO:0000256" key="2">
    <source>
        <dbReference type="ARBA" id="ARBA00010687"/>
    </source>
</evidence>
<dbReference type="AlphaFoldDB" id="A0A6A6GVN3"/>
<dbReference type="Gene3D" id="3.20.20.80">
    <property type="entry name" value="Glycosidases"/>
    <property type="match status" value="1"/>
</dbReference>
<keyword evidence="6" id="KW-0732">Signal</keyword>
<dbReference type="InterPro" id="IPR017853">
    <property type="entry name" value="GH"/>
</dbReference>
<dbReference type="Proteomes" id="UP000800092">
    <property type="component" value="Unassembled WGS sequence"/>
</dbReference>
<evidence type="ECO:0000256" key="3">
    <source>
        <dbReference type="ARBA" id="ARBA00012556"/>
    </source>
</evidence>
<evidence type="ECO:0000256" key="5">
    <source>
        <dbReference type="ARBA" id="ARBA00023295"/>
    </source>
</evidence>
<evidence type="ECO:0000256" key="1">
    <source>
        <dbReference type="ARBA" id="ARBA00001695"/>
    </source>
</evidence>
<dbReference type="SUPFAM" id="SSF51445">
    <property type="entry name" value="(Trans)glycosidases"/>
    <property type="match status" value="1"/>
</dbReference>
<keyword evidence="4 6" id="KW-0378">Hydrolase</keyword>
<protein>
    <recommendedName>
        <fullName evidence="3 6">Arabinogalactan endo-beta-1,4-galactanase</fullName>
        <ecNumber evidence="3 6">3.2.1.89</ecNumber>
    </recommendedName>
</protein>
<keyword evidence="5 6" id="KW-0326">Glycosidase</keyword>
<dbReference type="GO" id="GO:0031218">
    <property type="term" value="F:arabinogalactan endo-1,4-beta-galactosidase activity"/>
    <property type="evidence" value="ECO:0007669"/>
    <property type="project" value="UniProtKB-EC"/>
</dbReference>
<organism evidence="7 8">
    <name type="scientific">Viridothelium virens</name>
    <name type="common">Speckled blister lichen</name>
    <name type="synonym">Trypethelium virens</name>
    <dbReference type="NCBI Taxonomy" id="1048519"/>
    <lineage>
        <taxon>Eukaryota</taxon>
        <taxon>Fungi</taxon>
        <taxon>Dikarya</taxon>
        <taxon>Ascomycota</taxon>
        <taxon>Pezizomycotina</taxon>
        <taxon>Dothideomycetes</taxon>
        <taxon>Dothideomycetes incertae sedis</taxon>
        <taxon>Trypetheliales</taxon>
        <taxon>Trypetheliaceae</taxon>
        <taxon>Viridothelium</taxon>
    </lineage>
</organism>
<evidence type="ECO:0000313" key="7">
    <source>
        <dbReference type="EMBL" id="KAF2229658.1"/>
    </source>
</evidence>
<dbReference type="PANTHER" id="PTHR34983:SF1">
    <property type="entry name" value="ARABINOGALACTAN ENDO-BETA-1,4-GALACTANASE A"/>
    <property type="match status" value="1"/>
</dbReference>